<dbReference type="EMBL" id="JBHTCA010000004">
    <property type="protein sequence ID" value="MFC7408693.1"/>
    <property type="molecule type" value="Genomic_DNA"/>
</dbReference>
<dbReference type="PANTHER" id="PTHR30399">
    <property type="entry name" value="UNCHARACTERIZED PROTEIN YGJP"/>
    <property type="match status" value="1"/>
</dbReference>
<sequence length="176" mass="20396">MSAPLKYLSAYSPELQQQARGLLDGGRLAPWLLARHPQPHGKRNDSALYAHVEGLRQTHMRQTPRLDRVCFDSKLHVVQHALGLHTRVSRVQGNKLKAAREIRIGSVFRDAPLAFLDMIAVHELAHLREREHDKAFYRLCQHMLPDYHQLELELRLYLIHLERGRERLWAASDLPA</sequence>
<protein>
    <submittedName>
        <fullName evidence="2">YgjP-like metallopeptidase domain-containing protein</fullName>
    </submittedName>
</protein>
<keyword evidence="3" id="KW-1185">Reference proteome</keyword>
<evidence type="ECO:0000259" key="1">
    <source>
        <dbReference type="Pfam" id="PF01863"/>
    </source>
</evidence>
<comment type="caution">
    <text evidence="2">The sequence shown here is derived from an EMBL/GenBank/DDBJ whole genome shotgun (WGS) entry which is preliminary data.</text>
</comment>
<reference evidence="3" key="1">
    <citation type="journal article" date="2019" name="Int. J. Syst. Evol. Microbiol.">
        <title>The Global Catalogue of Microorganisms (GCM) 10K type strain sequencing project: providing services to taxonomists for standard genome sequencing and annotation.</title>
        <authorList>
            <consortium name="The Broad Institute Genomics Platform"/>
            <consortium name="The Broad Institute Genome Sequencing Center for Infectious Disease"/>
            <person name="Wu L."/>
            <person name="Ma J."/>
        </authorList>
    </citation>
    <scope>NUCLEOTIDE SEQUENCE [LARGE SCALE GENOMIC DNA]</scope>
    <source>
        <strain evidence="3">CGMCC 1.12371</strain>
    </source>
</reference>
<dbReference type="CDD" id="cd07344">
    <property type="entry name" value="M48_yhfN_like"/>
    <property type="match status" value="1"/>
</dbReference>
<feature type="domain" description="YgjP-like metallopeptidase" evidence="1">
    <location>
        <begin position="98"/>
        <end position="155"/>
    </location>
</feature>
<dbReference type="Pfam" id="PF01863">
    <property type="entry name" value="YgjP-like"/>
    <property type="match status" value="1"/>
</dbReference>
<dbReference type="InterPro" id="IPR002725">
    <property type="entry name" value="YgjP-like_metallopeptidase"/>
</dbReference>
<gene>
    <name evidence="2" type="ORF">ACFQPB_07460</name>
</gene>
<organism evidence="2 3">
    <name type="scientific">Hydrogenophaga atypica</name>
    <dbReference type="NCBI Taxonomy" id="249409"/>
    <lineage>
        <taxon>Bacteria</taxon>
        <taxon>Pseudomonadati</taxon>
        <taxon>Pseudomonadota</taxon>
        <taxon>Betaproteobacteria</taxon>
        <taxon>Burkholderiales</taxon>
        <taxon>Comamonadaceae</taxon>
        <taxon>Hydrogenophaga</taxon>
    </lineage>
</organism>
<dbReference type="Gene3D" id="3.30.2010.10">
    <property type="entry name" value="Metalloproteases ('zincins'), catalytic domain"/>
    <property type="match status" value="1"/>
</dbReference>
<dbReference type="Proteomes" id="UP001596501">
    <property type="component" value="Unassembled WGS sequence"/>
</dbReference>
<name>A0ABW2QGW8_9BURK</name>
<accession>A0ABW2QGW8</accession>
<evidence type="ECO:0000313" key="3">
    <source>
        <dbReference type="Proteomes" id="UP001596501"/>
    </source>
</evidence>
<dbReference type="InterPro" id="IPR053136">
    <property type="entry name" value="UTP_pyrophosphatase-like"/>
</dbReference>
<dbReference type="PANTHER" id="PTHR30399:SF1">
    <property type="entry name" value="UTP PYROPHOSPHATASE"/>
    <property type="match status" value="1"/>
</dbReference>
<dbReference type="RefSeq" id="WP_382221346.1">
    <property type="nucleotide sequence ID" value="NZ_JBHTCA010000004.1"/>
</dbReference>
<evidence type="ECO:0000313" key="2">
    <source>
        <dbReference type="EMBL" id="MFC7408693.1"/>
    </source>
</evidence>
<proteinExistence type="predicted"/>